<gene>
    <name evidence="1" type="ORF">J2W56_001075</name>
</gene>
<dbReference type="EMBL" id="JAVDWW010000001">
    <property type="protein sequence ID" value="MDR7167357.1"/>
    <property type="molecule type" value="Genomic_DNA"/>
</dbReference>
<organism evidence="1 2">
    <name type="scientific">Nocardia kruczakiae</name>
    <dbReference type="NCBI Taxonomy" id="261477"/>
    <lineage>
        <taxon>Bacteria</taxon>
        <taxon>Bacillati</taxon>
        <taxon>Actinomycetota</taxon>
        <taxon>Actinomycetes</taxon>
        <taxon>Mycobacteriales</taxon>
        <taxon>Nocardiaceae</taxon>
        <taxon>Nocardia</taxon>
    </lineage>
</organism>
<comment type="caution">
    <text evidence="1">The sequence shown here is derived from an EMBL/GenBank/DDBJ whole genome shotgun (WGS) entry which is preliminary data.</text>
</comment>
<protein>
    <submittedName>
        <fullName evidence="1">Uncharacterized protein</fullName>
    </submittedName>
</protein>
<reference evidence="1 2" key="1">
    <citation type="submission" date="2023-07" db="EMBL/GenBank/DDBJ databases">
        <title>Sorghum-associated microbial communities from plants grown in Nebraska, USA.</title>
        <authorList>
            <person name="Schachtman D."/>
        </authorList>
    </citation>
    <scope>NUCLEOTIDE SEQUENCE [LARGE SCALE GENOMIC DNA]</scope>
    <source>
        <strain evidence="1 2">4272</strain>
    </source>
</reference>
<name>A0ABU1XBE3_9NOCA</name>
<evidence type="ECO:0000313" key="1">
    <source>
        <dbReference type="EMBL" id="MDR7167357.1"/>
    </source>
</evidence>
<proteinExistence type="predicted"/>
<dbReference type="RefSeq" id="WP_310399238.1">
    <property type="nucleotide sequence ID" value="NZ_JAVDWW010000001.1"/>
</dbReference>
<sequence length="158" mass="16524">MGAKPHARAILAIAPTPAHAARLTKTRVAAALRRAGRKCGIDDLAAEILHDLRAPQLRRPTPVETAMGRRALALLAMLDAATDADDLEQAAYAAFRKHPDHAITPAFPASPKAPAPECSPIGGDPTRFADDRALKASAGSAPVTRASGKVISITSRMI</sequence>
<evidence type="ECO:0000313" key="2">
    <source>
        <dbReference type="Proteomes" id="UP001251217"/>
    </source>
</evidence>
<keyword evidence="2" id="KW-1185">Reference proteome</keyword>
<accession>A0ABU1XBE3</accession>
<dbReference type="Proteomes" id="UP001251217">
    <property type="component" value="Unassembled WGS sequence"/>
</dbReference>